<protein>
    <submittedName>
        <fullName evidence="2">Uncharacterized protein</fullName>
    </submittedName>
</protein>
<evidence type="ECO:0000313" key="3">
    <source>
        <dbReference type="Proteomes" id="UP000018621"/>
    </source>
</evidence>
<feature type="compositionally biased region" description="Basic and acidic residues" evidence="1">
    <location>
        <begin position="47"/>
        <end position="64"/>
    </location>
</feature>
<dbReference type="EMBL" id="KF626665">
    <property type="protein sequence ID" value="AHB12050.1"/>
    <property type="molecule type" value="Genomic_DNA"/>
</dbReference>
<evidence type="ECO:0000256" key="1">
    <source>
        <dbReference type="SAM" id="MobiDB-lite"/>
    </source>
</evidence>
<sequence length="170" mass="19458">MKADININRSLRRVFRTYDKEKQLEAQGKELSPWRKKQLAADERRLFELQQRDNETDNRADKRGVPGKPGTGIFATRDKGSVEEKLRKAFGGKVAKRILQRERLAARERPDHVRIFVEQVVDGVGSRTELTRGVDFAVVPPPHGEPTLVLHDDAKVFEIEYASDFPHTLT</sequence>
<gene>
    <name evidence="2" type="ORF">Sano_30</name>
</gene>
<keyword evidence="3" id="KW-1185">Reference proteome</keyword>
<proteinExistence type="predicted"/>
<reference evidence="2 3" key="1">
    <citation type="journal article" date="2014" name="J. Bacteriol.">
        <title>Characterization of novel virulent broad-host-range phages of Xylella fastidiosa and Xanthomonas.</title>
        <authorList>
            <person name="Ahern S.J."/>
            <person name="Das M."/>
            <person name="Bhowmick T.S."/>
            <person name="Young R."/>
            <person name="Gonzalez C.F."/>
        </authorList>
    </citation>
    <scope>NUCLEOTIDE SEQUENCE [LARGE SCALE GENOMIC DNA]</scope>
</reference>
<evidence type="ECO:0000313" key="2">
    <source>
        <dbReference type="EMBL" id="AHB12050.1"/>
    </source>
</evidence>
<organism evidence="2 3">
    <name type="scientific">Xylella phage Sano</name>
    <dbReference type="NCBI Taxonomy" id="1415148"/>
    <lineage>
        <taxon>Viruses</taxon>
        <taxon>Duplodnaviria</taxon>
        <taxon>Heunggongvirae</taxon>
        <taxon>Uroviricota</taxon>
        <taxon>Caudoviricetes</taxon>
        <taxon>Casjensviridae</taxon>
        <taxon>Sanovirus</taxon>
        <taxon>Sanovirus sano</taxon>
        <taxon>Xylella virus Sano</taxon>
    </lineage>
</organism>
<dbReference type="Proteomes" id="UP000018621">
    <property type="component" value="Segment"/>
</dbReference>
<dbReference type="OrthoDB" id="35691at10239"/>
<feature type="region of interest" description="Disordered" evidence="1">
    <location>
        <begin position="47"/>
        <end position="75"/>
    </location>
</feature>
<name>V5Q9F4_9CAUD</name>
<accession>V5Q9F4</accession>